<comment type="caution">
    <text evidence="1">The sequence shown here is derived from an EMBL/GenBank/DDBJ whole genome shotgun (WGS) entry which is preliminary data.</text>
</comment>
<dbReference type="Proteomes" id="UP001371456">
    <property type="component" value="Unassembled WGS sequence"/>
</dbReference>
<keyword evidence="2" id="KW-1185">Reference proteome</keyword>
<dbReference type="EMBL" id="JBANQN010000004">
    <property type="protein sequence ID" value="KAK6791358.1"/>
    <property type="molecule type" value="Genomic_DNA"/>
</dbReference>
<protein>
    <submittedName>
        <fullName evidence="1">Uncharacterized protein</fullName>
    </submittedName>
</protein>
<name>A0AAN8TMX8_SOLBU</name>
<gene>
    <name evidence="1" type="ORF">RDI58_010439</name>
</gene>
<evidence type="ECO:0000313" key="2">
    <source>
        <dbReference type="Proteomes" id="UP001371456"/>
    </source>
</evidence>
<reference evidence="1 2" key="1">
    <citation type="submission" date="2024-02" db="EMBL/GenBank/DDBJ databases">
        <title>de novo genome assembly of Solanum bulbocastanum strain 11H21.</title>
        <authorList>
            <person name="Hosaka A.J."/>
        </authorList>
    </citation>
    <scope>NUCLEOTIDE SEQUENCE [LARGE SCALE GENOMIC DNA]</scope>
    <source>
        <tissue evidence="1">Young leaves</tissue>
    </source>
</reference>
<accession>A0AAN8TMX8</accession>
<dbReference type="AlphaFoldDB" id="A0AAN8TMX8"/>
<organism evidence="1 2">
    <name type="scientific">Solanum bulbocastanum</name>
    <name type="common">Wild potato</name>
    <dbReference type="NCBI Taxonomy" id="147425"/>
    <lineage>
        <taxon>Eukaryota</taxon>
        <taxon>Viridiplantae</taxon>
        <taxon>Streptophyta</taxon>
        <taxon>Embryophyta</taxon>
        <taxon>Tracheophyta</taxon>
        <taxon>Spermatophyta</taxon>
        <taxon>Magnoliopsida</taxon>
        <taxon>eudicotyledons</taxon>
        <taxon>Gunneridae</taxon>
        <taxon>Pentapetalae</taxon>
        <taxon>asterids</taxon>
        <taxon>lamiids</taxon>
        <taxon>Solanales</taxon>
        <taxon>Solanaceae</taxon>
        <taxon>Solanoideae</taxon>
        <taxon>Solaneae</taxon>
        <taxon>Solanum</taxon>
    </lineage>
</organism>
<sequence>MNKLKAYVDNSIKLIINKIRFVKKSTNTNSTARG</sequence>
<proteinExistence type="predicted"/>
<evidence type="ECO:0000313" key="1">
    <source>
        <dbReference type="EMBL" id="KAK6791358.1"/>
    </source>
</evidence>